<keyword evidence="2" id="KW-0732">Signal</keyword>
<accession>A0A846ZM96</accession>
<feature type="compositionally biased region" description="Basic and acidic residues" evidence="1">
    <location>
        <begin position="212"/>
        <end position="252"/>
    </location>
</feature>
<feature type="compositionally biased region" description="Basic and acidic residues" evidence="1">
    <location>
        <begin position="189"/>
        <end position="203"/>
    </location>
</feature>
<comment type="caution">
    <text evidence="3">The sequence shown here is derived from an EMBL/GenBank/DDBJ whole genome shotgun (WGS) entry which is preliminary data.</text>
</comment>
<keyword evidence="4" id="KW-1185">Reference proteome</keyword>
<evidence type="ECO:0000313" key="3">
    <source>
        <dbReference type="EMBL" id="NKZ38698.1"/>
    </source>
</evidence>
<protein>
    <submittedName>
        <fullName evidence="3">Uncharacterized protein</fullName>
    </submittedName>
</protein>
<evidence type="ECO:0000256" key="2">
    <source>
        <dbReference type="SAM" id="SignalP"/>
    </source>
</evidence>
<dbReference type="RefSeq" id="WP_168608937.1">
    <property type="nucleotide sequence ID" value="NZ_JAAZQD010000002.1"/>
</dbReference>
<reference evidence="3 4" key="1">
    <citation type="journal article" date="2017" name="Int. J. Syst. Evol. Microbiol.">
        <title>Oleiagrimonas citrea sp. nov., a marine bacterium isolated from tidal flat sediment and emended description of the genus Oleiagrimonas Fang et al. 2015 and Oleiagrimonas soli.</title>
        <authorList>
            <person name="Yang S.H."/>
            <person name="Seo H.S."/>
            <person name="Seong C.N."/>
            <person name="Kwon K.K."/>
        </authorList>
    </citation>
    <scope>NUCLEOTIDE SEQUENCE [LARGE SCALE GENOMIC DNA]</scope>
    <source>
        <strain evidence="3 4">MEBiC09124</strain>
    </source>
</reference>
<gene>
    <name evidence="3" type="ORF">HF690_06965</name>
</gene>
<dbReference type="EMBL" id="JAAZQD010000002">
    <property type="protein sequence ID" value="NKZ38698.1"/>
    <property type="molecule type" value="Genomic_DNA"/>
</dbReference>
<feature type="region of interest" description="Disordered" evidence="1">
    <location>
        <begin position="181"/>
        <end position="252"/>
    </location>
</feature>
<organism evidence="3 4">
    <name type="scientific">Oleiagrimonas citrea</name>
    <dbReference type="NCBI Taxonomy" id="1665687"/>
    <lineage>
        <taxon>Bacteria</taxon>
        <taxon>Pseudomonadati</taxon>
        <taxon>Pseudomonadota</taxon>
        <taxon>Gammaproteobacteria</taxon>
        <taxon>Lysobacterales</taxon>
        <taxon>Rhodanobacteraceae</taxon>
        <taxon>Oleiagrimonas</taxon>
    </lineage>
</organism>
<feature type="signal peptide" evidence="2">
    <location>
        <begin position="1"/>
        <end position="27"/>
    </location>
</feature>
<feature type="chain" id="PRO_5032278162" evidence="2">
    <location>
        <begin position="28"/>
        <end position="252"/>
    </location>
</feature>
<dbReference type="Proteomes" id="UP000541636">
    <property type="component" value="Unassembled WGS sequence"/>
</dbReference>
<sequence length="252" mass="25478">MHTRGHAGRKLLVAALTALLASGAAFADDGGSATTTDTAGGTRIVTQYTTLAGSDSNAQALVDGLRNGTDITLSTATTASDGTTTTSDTTFTPATGAMGYGNVNISLALAQADLAAAGITDPTADQLEAALNGGTVTLDDGSTVDLQGVLALRASGQGWGQIAQTLGVNLGAVVSASHTTHSQAGMTHGKPDDVAAKMSDHAHSVASASRPTRPDVAQRPERPDRPDRPSRPDRPERPERPDLPDHAGRPGG</sequence>
<evidence type="ECO:0000313" key="4">
    <source>
        <dbReference type="Proteomes" id="UP000541636"/>
    </source>
</evidence>
<name>A0A846ZM96_9GAMM</name>
<proteinExistence type="predicted"/>
<dbReference type="AlphaFoldDB" id="A0A846ZM96"/>
<evidence type="ECO:0000256" key="1">
    <source>
        <dbReference type="SAM" id="MobiDB-lite"/>
    </source>
</evidence>